<feature type="transmembrane region" description="Helical" evidence="9">
    <location>
        <begin position="739"/>
        <end position="761"/>
    </location>
</feature>
<dbReference type="Gene3D" id="2.60.40.10">
    <property type="entry name" value="Immunoglobulins"/>
    <property type="match status" value="2"/>
</dbReference>
<evidence type="ECO:0000256" key="2">
    <source>
        <dbReference type="ARBA" id="ARBA00022692"/>
    </source>
</evidence>
<keyword evidence="5" id="KW-1015">Disulfide bond</keyword>
<keyword evidence="6" id="KW-0675">Receptor</keyword>
<evidence type="ECO:0000313" key="13">
    <source>
        <dbReference type="Proteomes" id="UP001497497"/>
    </source>
</evidence>
<dbReference type="GO" id="GO:0009897">
    <property type="term" value="C:external side of plasma membrane"/>
    <property type="evidence" value="ECO:0007669"/>
    <property type="project" value="TreeGrafter"/>
</dbReference>
<dbReference type="PANTHER" id="PTHR23037:SF28">
    <property type="entry name" value="ERYTHROPOIETIN RECEPTOR"/>
    <property type="match status" value="1"/>
</dbReference>
<dbReference type="SMART" id="SM00060">
    <property type="entry name" value="FN3"/>
    <property type="match status" value="2"/>
</dbReference>
<evidence type="ECO:0000256" key="8">
    <source>
        <dbReference type="SAM" id="MobiDB-lite"/>
    </source>
</evidence>
<keyword evidence="2 9" id="KW-0812">Transmembrane</keyword>
<evidence type="ECO:0000256" key="5">
    <source>
        <dbReference type="ARBA" id="ARBA00023157"/>
    </source>
</evidence>
<sequence length="767" mass="86139">MPSVYYVLTLELCFVMLLSLASSTSGIVPTDRGPMPTDWTPVPTDDEFVPIDGESIPTDREPVPTDGESQPKDDFGLNFDWYQDAAEIRPLDALVFIGETLTLYCSILESAGDVQAAEVSFVLTPKIGQPWTLNHLVILDNTTAYTNITISESFQKHTTAECMVGTRSLRSTFIYAEKPIQAIRKFKGVYNYQKSIDVTWELGQDYLDDFNLGVEIDWLPYSSPENSSRTLPCSSSTRLSCTIDASDYHSQDVLFFRVKVFSRKLNKRPPAEYLEPLYPTHVTSVHSFLVLENTKPGPPVNVQVINRTSTCFWMTWDNPAYLIHCTFCEKEYEVELVDDWNTSVIKQVKQSLNNTADNNLSVHRVISVCGLKANTKYTVRLRVRDKKSLWSDWATTEAYSEDSRPLSGPKVRSTNYYKGDCHLNKRNVIVYWTTPDRESLGGTLTRFQLNVANKIYSLPPETRSFKLNLSCSHSHSVHIASFTNAGLSLIPSEIYVPKDTEELTAPAISGFKVLEGFNLIVSTSLKNLTVTWDNVDQRDVKLVFYMCQENVETLACYNDYIAMEVDAAVGRIFLTNVPTTQNLLGFALQQADGKKRGIQWASCVYQSDKVPSKPTGVRVAPGNKGGTLVVTWLATPCSRTTKVHIQKYIVYICLSNEFSKSAESCPYTALNAQADSFLAENLQFNTKYVVYMRAAGPEFQGPLSDPISAVTGGEKQKDSTGCSVTEKQMEDENQDKKHIYIGLIVTLVLVLLIIMICVIFWKCRRGY</sequence>
<dbReference type="GO" id="GO:0004896">
    <property type="term" value="F:cytokine receptor activity"/>
    <property type="evidence" value="ECO:0007669"/>
    <property type="project" value="TreeGrafter"/>
</dbReference>
<feature type="region of interest" description="Disordered" evidence="8">
    <location>
        <begin position="709"/>
        <end position="728"/>
    </location>
</feature>
<feature type="compositionally biased region" description="Basic and acidic residues" evidence="8">
    <location>
        <begin position="57"/>
        <end position="72"/>
    </location>
</feature>
<evidence type="ECO:0000256" key="3">
    <source>
        <dbReference type="ARBA" id="ARBA00022989"/>
    </source>
</evidence>
<evidence type="ECO:0000256" key="7">
    <source>
        <dbReference type="ARBA" id="ARBA00023180"/>
    </source>
</evidence>
<proteinExistence type="predicted"/>
<keyword evidence="4 9" id="KW-0472">Membrane</keyword>
<dbReference type="CDD" id="cd00063">
    <property type="entry name" value="FN3"/>
    <property type="match status" value="2"/>
</dbReference>
<feature type="signal peptide" evidence="10">
    <location>
        <begin position="1"/>
        <end position="26"/>
    </location>
</feature>
<dbReference type="InterPro" id="IPR003961">
    <property type="entry name" value="FN3_dom"/>
</dbReference>
<accession>A0AAV2HW84</accession>
<organism evidence="12 13">
    <name type="scientific">Lymnaea stagnalis</name>
    <name type="common">Great pond snail</name>
    <name type="synonym">Helix stagnalis</name>
    <dbReference type="NCBI Taxonomy" id="6523"/>
    <lineage>
        <taxon>Eukaryota</taxon>
        <taxon>Metazoa</taxon>
        <taxon>Spiralia</taxon>
        <taxon>Lophotrochozoa</taxon>
        <taxon>Mollusca</taxon>
        <taxon>Gastropoda</taxon>
        <taxon>Heterobranchia</taxon>
        <taxon>Euthyneura</taxon>
        <taxon>Panpulmonata</taxon>
        <taxon>Hygrophila</taxon>
        <taxon>Lymnaeoidea</taxon>
        <taxon>Lymnaeidae</taxon>
        <taxon>Lymnaea</taxon>
    </lineage>
</organism>
<keyword evidence="10" id="KW-0732">Signal</keyword>
<feature type="region of interest" description="Disordered" evidence="8">
    <location>
        <begin position="29"/>
        <end position="72"/>
    </location>
</feature>
<dbReference type="PANTHER" id="PTHR23037">
    <property type="entry name" value="CYTOKINE RECEPTOR"/>
    <property type="match status" value="1"/>
</dbReference>
<comment type="caution">
    <text evidence="12">The sequence shown here is derived from an EMBL/GenBank/DDBJ whole genome shotgun (WGS) entry which is preliminary data.</text>
</comment>
<dbReference type="SUPFAM" id="SSF49265">
    <property type="entry name" value="Fibronectin type III"/>
    <property type="match status" value="3"/>
</dbReference>
<feature type="domain" description="Fibronectin type-III" evidence="11">
    <location>
        <begin position="298"/>
        <end position="401"/>
    </location>
</feature>
<feature type="domain" description="Fibronectin type-III" evidence="11">
    <location>
        <begin position="613"/>
        <end position="714"/>
    </location>
</feature>
<evidence type="ECO:0000256" key="10">
    <source>
        <dbReference type="SAM" id="SignalP"/>
    </source>
</evidence>
<evidence type="ECO:0000256" key="9">
    <source>
        <dbReference type="SAM" id="Phobius"/>
    </source>
</evidence>
<name>A0AAV2HW84_LYMST</name>
<comment type="subcellular location">
    <subcellularLocation>
        <location evidence="1">Membrane</location>
        <topology evidence="1">Single-pass type I membrane protein</topology>
    </subcellularLocation>
</comment>
<dbReference type="InterPro" id="IPR013783">
    <property type="entry name" value="Ig-like_fold"/>
</dbReference>
<evidence type="ECO:0000256" key="1">
    <source>
        <dbReference type="ARBA" id="ARBA00004479"/>
    </source>
</evidence>
<gene>
    <name evidence="12" type="ORF">GSLYS_00012255001</name>
</gene>
<protein>
    <recommendedName>
        <fullName evidence="11">Fibronectin type-III domain-containing protein</fullName>
    </recommendedName>
</protein>
<evidence type="ECO:0000313" key="12">
    <source>
        <dbReference type="EMBL" id="CAL1538434.1"/>
    </source>
</evidence>
<evidence type="ECO:0000259" key="11">
    <source>
        <dbReference type="PROSITE" id="PS50853"/>
    </source>
</evidence>
<dbReference type="EMBL" id="CAXITT010000298">
    <property type="protein sequence ID" value="CAL1538434.1"/>
    <property type="molecule type" value="Genomic_DNA"/>
</dbReference>
<dbReference type="InterPro" id="IPR036116">
    <property type="entry name" value="FN3_sf"/>
</dbReference>
<reference evidence="12 13" key="1">
    <citation type="submission" date="2024-04" db="EMBL/GenBank/DDBJ databases">
        <authorList>
            <consortium name="Genoscope - CEA"/>
            <person name="William W."/>
        </authorList>
    </citation>
    <scope>NUCLEOTIDE SEQUENCE [LARGE SCALE GENOMIC DNA]</scope>
</reference>
<evidence type="ECO:0000256" key="6">
    <source>
        <dbReference type="ARBA" id="ARBA00023170"/>
    </source>
</evidence>
<keyword evidence="3 9" id="KW-1133">Transmembrane helix</keyword>
<keyword evidence="13" id="KW-1185">Reference proteome</keyword>
<feature type="chain" id="PRO_5043696434" description="Fibronectin type-III domain-containing protein" evidence="10">
    <location>
        <begin position="27"/>
        <end position="767"/>
    </location>
</feature>
<dbReference type="PROSITE" id="PS50853">
    <property type="entry name" value="FN3"/>
    <property type="match status" value="2"/>
</dbReference>
<dbReference type="Proteomes" id="UP001497497">
    <property type="component" value="Unassembled WGS sequence"/>
</dbReference>
<evidence type="ECO:0000256" key="4">
    <source>
        <dbReference type="ARBA" id="ARBA00023136"/>
    </source>
</evidence>
<keyword evidence="7" id="KW-0325">Glycoprotein</keyword>
<dbReference type="AlphaFoldDB" id="A0AAV2HW84"/>